<sequence length="151" mass="17426">MDVLERLAEEKIRAAMEAGAFDHLPGRGKPLNLNDNPYEPPEWRLAFHLLRTHGFTLPWIEIRREIEADLQAARAELALAANQPNWEKAQAHFRARLTMLNKRIFNYNLHVPLEQFQLPLLNLDAEIERVFQQVRPCQSSEEGEHAPSALS</sequence>
<comment type="caution">
    <text evidence="2">The sequence shown here is derived from an EMBL/GenBank/DDBJ whole genome shotgun (WGS) entry which is preliminary data.</text>
</comment>
<reference evidence="2 3" key="1">
    <citation type="submission" date="2023-07" db="EMBL/GenBank/DDBJ databases">
        <title>Novel species of Thermanaerothrix with wide hydrolytic capabilities.</title>
        <authorList>
            <person name="Zayulina K.S."/>
            <person name="Podosokorskaya O.A."/>
            <person name="Elcheninov A.G."/>
        </authorList>
    </citation>
    <scope>NUCLEOTIDE SEQUENCE [LARGE SCALE GENOMIC DNA]</scope>
    <source>
        <strain evidence="2 3">4228-RoL</strain>
    </source>
</reference>
<organism evidence="2 3">
    <name type="scientific">Thermanaerothrix solaris</name>
    <dbReference type="NCBI Taxonomy" id="3058434"/>
    <lineage>
        <taxon>Bacteria</taxon>
        <taxon>Bacillati</taxon>
        <taxon>Chloroflexota</taxon>
        <taxon>Anaerolineae</taxon>
        <taxon>Anaerolineales</taxon>
        <taxon>Anaerolineaceae</taxon>
        <taxon>Thermanaerothrix</taxon>
    </lineage>
</organism>
<dbReference type="InterPro" id="IPR018961">
    <property type="entry name" value="DnaJ_homolog_subfam-C_membr-28"/>
</dbReference>
<dbReference type="Proteomes" id="UP001254165">
    <property type="component" value="Unassembled WGS sequence"/>
</dbReference>
<gene>
    <name evidence="2" type="ORF">QYE77_11625</name>
</gene>
<dbReference type="PANTHER" id="PTHR39158">
    <property type="entry name" value="OS08G0560600 PROTEIN"/>
    <property type="match status" value="1"/>
</dbReference>
<name>A0ABU3NPZ1_9CHLR</name>
<dbReference type="EMBL" id="JAUHMF010000002">
    <property type="protein sequence ID" value="MDT8898913.1"/>
    <property type="molecule type" value="Genomic_DNA"/>
</dbReference>
<accession>A0ABU3NPZ1</accession>
<protein>
    <submittedName>
        <fullName evidence="2">DUF1992 domain-containing protein</fullName>
    </submittedName>
</protein>
<feature type="domain" description="DnaJ homologue subfamily C member 28 conserved" evidence="1">
    <location>
        <begin position="7"/>
        <end position="73"/>
    </location>
</feature>
<proteinExistence type="predicted"/>
<evidence type="ECO:0000313" key="2">
    <source>
        <dbReference type="EMBL" id="MDT8898913.1"/>
    </source>
</evidence>
<keyword evidence="3" id="KW-1185">Reference proteome</keyword>
<dbReference type="InterPro" id="IPR052573">
    <property type="entry name" value="DnaJ_C_subfamily_28"/>
</dbReference>
<dbReference type="RefSeq" id="WP_315625585.1">
    <property type="nucleotide sequence ID" value="NZ_JAUHMF010000002.1"/>
</dbReference>
<evidence type="ECO:0000259" key="1">
    <source>
        <dbReference type="Pfam" id="PF09350"/>
    </source>
</evidence>
<dbReference type="PANTHER" id="PTHR39158:SF1">
    <property type="entry name" value="DNAJ HOMOLOG SUBFAMILY C MEMBER 28"/>
    <property type="match status" value="1"/>
</dbReference>
<evidence type="ECO:0000313" key="3">
    <source>
        <dbReference type="Proteomes" id="UP001254165"/>
    </source>
</evidence>
<dbReference type="Pfam" id="PF09350">
    <property type="entry name" value="DJC28_CD"/>
    <property type="match status" value="1"/>
</dbReference>